<feature type="transmembrane region" description="Helical" evidence="8">
    <location>
        <begin position="377"/>
        <end position="396"/>
    </location>
</feature>
<evidence type="ECO:0000256" key="5">
    <source>
        <dbReference type="ARBA" id="ARBA00022989"/>
    </source>
</evidence>
<dbReference type="Gene3D" id="3.40.33.10">
    <property type="entry name" value="CAP"/>
    <property type="match status" value="1"/>
</dbReference>
<dbReference type="RefSeq" id="WP_148309613.1">
    <property type="nucleotide sequence ID" value="NZ_CP007155.1"/>
</dbReference>
<evidence type="ECO:0000259" key="9">
    <source>
        <dbReference type="PROSITE" id="PS50850"/>
    </source>
</evidence>
<keyword evidence="11" id="KW-1185">Reference proteome</keyword>
<dbReference type="AlphaFoldDB" id="W5WJN7"/>
<dbReference type="SUPFAM" id="SSF55797">
    <property type="entry name" value="PR-1-like"/>
    <property type="match status" value="1"/>
</dbReference>
<proteinExistence type="predicted"/>
<evidence type="ECO:0000256" key="3">
    <source>
        <dbReference type="ARBA" id="ARBA00022475"/>
    </source>
</evidence>
<name>W5WJN7_9PSEU</name>
<dbReference type="PROSITE" id="PS50850">
    <property type="entry name" value="MFS"/>
    <property type="match status" value="1"/>
</dbReference>
<dbReference type="CDD" id="cd17321">
    <property type="entry name" value="MFS_MMR_MDR_like"/>
    <property type="match status" value="1"/>
</dbReference>
<feature type="transmembrane region" description="Helical" evidence="8">
    <location>
        <begin position="518"/>
        <end position="538"/>
    </location>
</feature>
<feature type="domain" description="Major facilitator superfamily (MFS) profile" evidence="9">
    <location>
        <begin position="27"/>
        <end position="479"/>
    </location>
</feature>
<keyword evidence="3" id="KW-1003">Cell membrane</keyword>
<feature type="region of interest" description="Disordered" evidence="7">
    <location>
        <begin position="543"/>
        <end position="604"/>
    </location>
</feature>
<dbReference type="Gene3D" id="1.20.1250.20">
    <property type="entry name" value="MFS general substrate transporter like domains"/>
    <property type="match status" value="1"/>
</dbReference>
<keyword evidence="4 8" id="KW-0812">Transmembrane</keyword>
<gene>
    <name evidence="10" type="ORF">KALB_5017</name>
</gene>
<dbReference type="PATRIC" id="fig|1449976.3.peg.5036"/>
<feature type="transmembrane region" description="Helical" evidence="8">
    <location>
        <begin position="455"/>
        <end position="474"/>
    </location>
</feature>
<organism evidence="10 11">
    <name type="scientific">Kutzneria albida DSM 43870</name>
    <dbReference type="NCBI Taxonomy" id="1449976"/>
    <lineage>
        <taxon>Bacteria</taxon>
        <taxon>Bacillati</taxon>
        <taxon>Actinomycetota</taxon>
        <taxon>Actinomycetes</taxon>
        <taxon>Pseudonocardiales</taxon>
        <taxon>Pseudonocardiaceae</taxon>
        <taxon>Kutzneria</taxon>
    </lineage>
</organism>
<dbReference type="KEGG" id="kal:KALB_5017"/>
<dbReference type="InterPro" id="IPR011701">
    <property type="entry name" value="MFS"/>
</dbReference>
<evidence type="ECO:0000256" key="8">
    <source>
        <dbReference type="SAM" id="Phobius"/>
    </source>
</evidence>
<feature type="transmembrane region" description="Helical" evidence="8">
    <location>
        <begin position="417"/>
        <end position="435"/>
    </location>
</feature>
<feature type="transmembrane region" description="Helical" evidence="8">
    <location>
        <begin position="320"/>
        <end position="338"/>
    </location>
</feature>
<feature type="transmembrane region" description="Helical" evidence="8">
    <location>
        <begin position="280"/>
        <end position="300"/>
    </location>
</feature>
<dbReference type="OrthoDB" id="7375466at2"/>
<dbReference type="InterPro" id="IPR004638">
    <property type="entry name" value="EmrB-like"/>
</dbReference>
<feature type="transmembrane region" description="Helical" evidence="8">
    <location>
        <begin position="243"/>
        <end position="260"/>
    </location>
</feature>
<dbReference type="HOGENOM" id="CLU_380269_0_0_11"/>
<comment type="subcellular location">
    <subcellularLocation>
        <location evidence="1">Cell membrane</location>
        <topology evidence="1">Multi-pass membrane protein</topology>
    </subcellularLocation>
</comment>
<feature type="transmembrane region" description="Helical" evidence="8">
    <location>
        <begin position="181"/>
        <end position="201"/>
    </location>
</feature>
<feature type="transmembrane region" description="Helical" evidence="8">
    <location>
        <begin position="345"/>
        <end position="365"/>
    </location>
</feature>
<evidence type="ECO:0000256" key="6">
    <source>
        <dbReference type="ARBA" id="ARBA00023136"/>
    </source>
</evidence>
<dbReference type="Proteomes" id="UP000019225">
    <property type="component" value="Chromosome"/>
</dbReference>
<reference evidence="10 11" key="1">
    <citation type="journal article" date="2014" name="BMC Genomics">
        <title>Complete genome sequence of producer of the glycopeptide antibiotic Aculeximycin Kutzneria albida DSM 43870T, a representative of minor genus of Pseudonocardiaceae.</title>
        <authorList>
            <person name="Rebets Y."/>
            <person name="Tokovenko B."/>
            <person name="Lushchyk I."/>
            <person name="Ruckert C."/>
            <person name="Zaburannyi N."/>
            <person name="Bechthold A."/>
            <person name="Kalinowski J."/>
            <person name="Luzhetskyy A."/>
        </authorList>
    </citation>
    <scope>NUCLEOTIDE SEQUENCE [LARGE SCALE GENOMIC DNA]</scope>
    <source>
        <strain evidence="10">DSM 43870</strain>
    </source>
</reference>
<dbReference type="PANTHER" id="PTHR42718:SF42">
    <property type="entry name" value="EXPORT PROTEIN"/>
    <property type="match status" value="1"/>
</dbReference>
<dbReference type="PANTHER" id="PTHR42718">
    <property type="entry name" value="MAJOR FACILITATOR SUPERFAMILY MULTIDRUG TRANSPORTER MFSC"/>
    <property type="match status" value="1"/>
</dbReference>
<dbReference type="GO" id="GO:0022857">
    <property type="term" value="F:transmembrane transporter activity"/>
    <property type="evidence" value="ECO:0007669"/>
    <property type="project" value="InterPro"/>
</dbReference>
<feature type="compositionally biased region" description="Low complexity" evidence="7">
    <location>
        <begin position="567"/>
        <end position="597"/>
    </location>
</feature>
<evidence type="ECO:0000256" key="7">
    <source>
        <dbReference type="SAM" id="MobiDB-lite"/>
    </source>
</evidence>
<evidence type="ECO:0000313" key="10">
    <source>
        <dbReference type="EMBL" id="AHH98379.1"/>
    </source>
</evidence>
<accession>W5WJN7</accession>
<keyword evidence="6 8" id="KW-0472">Membrane</keyword>
<dbReference type="PRINTS" id="PR01036">
    <property type="entry name" value="TCRTETB"/>
</dbReference>
<dbReference type="GO" id="GO:0005886">
    <property type="term" value="C:plasma membrane"/>
    <property type="evidence" value="ECO:0007669"/>
    <property type="project" value="UniProtKB-SubCell"/>
</dbReference>
<dbReference type="Gene3D" id="1.20.1720.10">
    <property type="entry name" value="Multidrug resistance protein D"/>
    <property type="match status" value="1"/>
</dbReference>
<dbReference type="InterPro" id="IPR036259">
    <property type="entry name" value="MFS_trans_sf"/>
</dbReference>
<dbReference type="EMBL" id="CP007155">
    <property type="protein sequence ID" value="AHH98379.1"/>
    <property type="molecule type" value="Genomic_DNA"/>
</dbReference>
<feature type="transmembrane region" description="Helical" evidence="8">
    <location>
        <begin position="26"/>
        <end position="45"/>
    </location>
</feature>
<feature type="transmembrane region" description="Helical" evidence="8">
    <location>
        <begin position="118"/>
        <end position="143"/>
    </location>
</feature>
<dbReference type="STRING" id="1449976.KALB_5017"/>
<dbReference type="InterPro" id="IPR035940">
    <property type="entry name" value="CAP_sf"/>
</dbReference>
<dbReference type="Pfam" id="PF00188">
    <property type="entry name" value="CAP"/>
    <property type="match status" value="1"/>
</dbReference>
<dbReference type="InterPro" id="IPR020846">
    <property type="entry name" value="MFS_dom"/>
</dbReference>
<keyword evidence="2" id="KW-0813">Transport</keyword>
<dbReference type="eggNOG" id="COG0477">
    <property type="taxonomic scope" value="Bacteria"/>
</dbReference>
<keyword evidence="5 8" id="KW-1133">Transmembrane helix</keyword>
<feature type="transmembrane region" description="Helical" evidence="8">
    <location>
        <begin position="92"/>
        <end position="112"/>
    </location>
</feature>
<evidence type="ECO:0000313" key="11">
    <source>
        <dbReference type="Proteomes" id="UP000019225"/>
    </source>
</evidence>
<feature type="transmembrane region" description="Helical" evidence="8">
    <location>
        <begin position="150"/>
        <end position="169"/>
    </location>
</feature>
<dbReference type="CDD" id="cd05379">
    <property type="entry name" value="CAP_bacterial"/>
    <property type="match status" value="1"/>
</dbReference>
<dbReference type="InterPro" id="IPR014044">
    <property type="entry name" value="CAP_dom"/>
</dbReference>
<evidence type="ECO:0000256" key="4">
    <source>
        <dbReference type="ARBA" id="ARBA00022692"/>
    </source>
</evidence>
<evidence type="ECO:0000256" key="1">
    <source>
        <dbReference type="ARBA" id="ARBA00004651"/>
    </source>
</evidence>
<dbReference type="Pfam" id="PF07690">
    <property type="entry name" value="MFS_1"/>
    <property type="match status" value="1"/>
</dbReference>
<dbReference type="SUPFAM" id="SSF103473">
    <property type="entry name" value="MFS general substrate transporter"/>
    <property type="match status" value="1"/>
</dbReference>
<evidence type="ECO:0000256" key="2">
    <source>
        <dbReference type="ARBA" id="ARBA00022448"/>
    </source>
</evidence>
<feature type="transmembrane region" description="Helical" evidence="8">
    <location>
        <begin position="65"/>
        <end position="85"/>
    </location>
</feature>
<protein>
    <recommendedName>
        <fullName evidence="9">Major facilitator superfamily (MFS) profile domain-containing protein</fullName>
    </recommendedName>
</protein>
<dbReference type="NCBIfam" id="TIGR00711">
    <property type="entry name" value="efflux_EmrB"/>
    <property type="match status" value="1"/>
</dbReference>
<feature type="transmembrane region" description="Helical" evidence="8">
    <location>
        <begin position="213"/>
        <end position="231"/>
    </location>
</feature>
<sequence>MNGTMSRKAQPVPTETVAVPRVKPGLAILAASVPMFMVSLNNLVVTNALPAIRKDFSAEVSNLQWVVNAYVLAFASLLLTGAALGDRYGRRTVFVIGVVVFSLGSVECALANSLTTLVIARVVQGIGAAAVQPLSLTLLAAAVPERRRSAALGLWGGVNGLGVALGPVVGGAVTEGLAWQWIFWINVPVGLLAVPLVLRFLRNGKGADGGLDIPGMVLITVAVTLTVWAIVRAGEEGWGSTKILSAFLAAFAVFVLFVLWEQQAKNPLLPLRFYRIRAFVMSNLVSLAMFFGVFGSIFFLAQYLQGPLGFSPFQAGLRTLPWTAMPLLMAPLSGLITDRVGGGRLMTLGLALQGVGLAWIALIATADLDYARVVPPLVVAGIGMGLVFGPTSAVVLGAVRKHEHGKASGANNTVREVGGALGVAVLATVFTDFSSEVPIRSPADAAQAFVHGMVPAIWVGVAVVGVGVVAGLFIPRRSLVSAPTVLIAVTAPTVQRTAVAEPGRHRTSAPFRSPLRPALVLVGSLLAAVTATGVVLTANSRDTSQERANAGGQVILGTTTRVPLPSPGSSSVPIPSPSSTSSSHPPTTTPRPTTTTAPPMPSQPSLAEVRAQLLDLVNQARAKAGCRPVVQDARLDRAAQQHSVEMAENGYFSHASPDGTSSVERVREVGYPHPGQENLAHGTSTPAEVMDAWLRGSASRDVIVNCVYVAVGSGVDEGHSLWTQVFGA</sequence>